<protein>
    <recommendedName>
        <fullName evidence="2">arginine--tRNA ligase</fullName>
        <ecNumber evidence="2">6.1.1.19</ecNumber>
    </recommendedName>
    <alternativeName>
        <fullName evidence="8">Arginyl-tRNA synthetase</fullName>
    </alternativeName>
</protein>
<evidence type="ECO:0000256" key="5">
    <source>
        <dbReference type="ARBA" id="ARBA00022840"/>
    </source>
</evidence>
<evidence type="ECO:0000256" key="6">
    <source>
        <dbReference type="ARBA" id="ARBA00022917"/>
    </source>
</evidence>
<evidence type="ECO:0000256" key="9">
    <source>
        <dbReference type="ARBA" id="ARBA00049339"/>
    </source>
</evidence>
<feature type="region of interest" description="Disordered" evidence="11">
    <location>
        <begin position="395"/>
        <end position="422"/>
    </location>
</feature>
<evidence type="ECO:0000256" key="10">
    <source>
        <dbReference type="RuleBase" id="RU363038"/>
    </source>
</evidence>
<dbReference type="SUPFAM" id="SSF52374">
    <property type="entry name" value="Nucleotidylyl transferase"/>
    <property type="match status" value="1"/>
</dbReference>
<gene>
    <name evidence="14" type="primary">LOC34619160</name>
</gene>
<dbReference type="AlphaFoldDB" id="A0A6P6RWG7"/>
<dbReference type="EC" id="6.1.1.19" evidence="2"/>
<keyword evidence="4 10" id="KW-0547">Nucleotide-binding</keyword>
<dbReference type="InterPro" id="IPR008909">
    <property type="entry name" value="DALR_anticod-bd"/>
</dbReference>
<dbReference type="InterPro" id="IPR014729">
    <property type="entry name" value="Rossmann-like_a/b/a_fold"/>
</dbReference>
<dbReference type="Gene3D" id="1.10.730.10">
    <property type="entry name" value="Isoleucyl-tRNA Synthetase, Domain 1"/>
    <property type="match status" value="1"/>
</dbReference>
<evidence type="ECO:0000256" key="4">
    <source>
        <dbReference type="ARBA" id="ARBA00022741"/>
    </source>
</evidence>
<reference evidence="14" key="1">
    <citation type="submission" date="2025-08" db="UniProtKB">
        <authorList>
            <consortium name="RefSeq"/>
        </authorList>
    </citation>
    <scope>IDENTIFICATION</scope>
</reference>
<keyword evidence="3 10" id="KW-0436">Ligase</keyword>
<evidence type="ECO:0000259" key="12">
    <source>
        <dbReference type="SMART" id="SM00836"/>
    </source>
</evidence>
<proteinExistence type="inferred from homology"/>
<evidence type="ECO:0000256" key="7">
    <source>
        <dbReference type="ARBA" id="ARBA00023146"/>
    </source>
</evidence>
<feature type="compositionally biased region" description="Low complexity" evidence="11">
    <location>
        <begin position="395"/>
        <end position="415"/>
    </location>
</feature>
<dbReference type="GeneID" id="34619160"/>
<name>A0A6P6RWG7_9EIME</name>
<dbReference type="SMART" id="SM00836">
    <property type="entry name" value="DALR_1"/>
    <property type="match status" value="1"/>
</dbReference>
<evidence type="ECO:0000313" key="14">
    <source>
        <dbReference type="RefSeq" id="XP_026192243.1"/>
    </source>
</evidence>
<dbReference type="InterPro" id="IPR009080">
    <property type="entry name" value="tRNAsynth_Ia_anticodon-bd"/>
</dbReference>
<sequence>MPLRVERRGQYSCFCALQLQVTPASSAADGFELQANLASLLSCLHYPQQQQQRQAPGTQAETAKALQSPAVSGDSTAAATTPIAAAQREHFSFLSKGTEFAASLWRNSAALRSLCYAAEYTGRGFISFRLRDSLLLHLLQRLVADPKRLAVQPAVRANGIRLHLDYFSPNIGKDLHVGHLRSAVVGDCLARLLEFLGVDVHRSCHFGDCGTPVAVCLAGLRVYRQLQQDSRGSPVKRHTASAALLLRRAAEAVVAATPPEWRPAFTKAYAAASTKTDAPDAADATAAEGLAVSDASMEAFVSHMAALDAALRKQQSRDSAANSTVAATTRNTLDWQHLAQETHPESAVDLTATYSRFARQLSLLKLSPQAAEGELLQMPRMKKLMEALATQGLLLTNGSDDGSSSSSTSPLNAGLPQAHPETRSSCLLPHEKRQQQQPEAVALRRQGGSYTYIATDLAALQNRVEAGAGWVLHVTDRRQQDHFRRLFLLGNKILQHKILVTAHQHNHPLVLPTQQTRLPLHWGQQQVVAQPSVPQATPQQRDQVYVQHLGLGLVTDIHGSKLSSREAASGLSKLLEDALQTAEGELRRRYPDTLPHEELKKRAELLSRLRLQLLSIAAPKKAASFRPLVGAAAAANLRLWILGFSVSADFRVSENGGPLQARGFLPLLYSFARASRINDKTSAPLPATRRHISIDLPVFPQYRPLPSDHRALSPGFISLPCPSGEPQLTELERRLAAKVASFGLYLYRSAAALDPSILVSFLLDLARNFNQFYETEHVISRNSSSSSRTGGDARCSPCDQQQPDDTTERDYALANPLGDCCEKVSVHPVRLLLCRAVQQALSKGLELLGVESPAEL</sequence>
<dbReference type="GO" id="GO:0004814">
    <property type="term" value="F:arginine-tRNA ligase activity"/>
    <property type="evidence" value="ECO:0007669"/>
    <property type="project" value="UniProtKB-EC"/>
</dbReference>
<dbReference type="SUPFAM" id="SSF47323">
    <property type="entry name" value="Anticodon-binding domain of a subclass of class I aminoacyl-tRNA synthetases"/>
    <property type="match status" value="1"/>
</dbReference>
<dbReference type="PRINTS" id="PR01038">
    <property type="entry name" value="TRNASYNTHARG"/>
</dbReference>
<dbReference type="InterPro" id="IPR001278">
    <property type="entry name" value="Arg-tRNA-ligase"/>
</dbReference>
<accession>A0A6P6RWG7</accession>
<keyword evidence="13" id="KW-1185">Reference proteome</keyword>
<dbReference type="GO" id="GO:0006420">
    <property type="term" value="P:arginyl-tRNA aminoacylation"/>
    <property type="evidence" value="ECO:0007669"/>
    <property type="project" value="InterPro"/>
</dbReference>
<keyword evidence="5 10" id="KW-0067">ATP-binding</keyword>
<keyword evidence="6 10" id="KW-0648">Protein biosynthesis</keyword>
<evidence type="ECO:0000313" key="13">
    <source>
        <dbReference type="Proteomes" id="UP000515125"/>
    </source>
</evidence>
<evidence type="ECO:0000256" key="3">
    <source>
        <dbReference type="ARBA" id="ARBA00022598"/>
    </source>
</evidence>
<evidence type="ECO:0000256" key="1">
    <source>
        <dbReference type="ARBA" id="ARBA00005594"/>
    </source>
</evidence>
<dbReference type="PANTHER" id="PTHR11956:SF5">
    <property type="entry name" value="ARGININE--TRNA LIGASE, CYTOPLASMIC"/>
    <property type="match status" value="1"/>
</dbReference>
<evidence type="ECO:0000256" key="2">
    <source>
        <dbReference type="ARBA" id="ARBA00012837"/>
    </source>
</evidence>
<feature type="domain" description="DALR anticodon binding" evidence="12">
    <location>
        <begin position="667"/>
        <end position="856"/>
    </location>
</feature>
<comment type="catalytic activity">
    <reaction evidence="9">
        <text>tRNA(Arg) + L-arginine + ATP = L-arginyl-tRNA(Arg) + AMP + diphosphate</text>
        <dbReference type="Rhea" id="RHEA:20301"/>
        <dbReference type="Rhea" id="RHEA-COMP:9658"/>
        <dbReference type="Rhea" id="RHEA-COMP:9673"/>
        <dbReference type="ChEBI" id="CHEBI:30616"/>
        <dbReference type="ChEBI" id="CHEBI:32682"/>
        <dbReference type="ChEBI" id="CHEBI:33019"/>
        <dbReference type="ChEBI" id="CHEBI:78442"/>
        <dbReference type="ChEBI" id="CHEBI:78513"/>
        <dbReference type="ChEBI" id="CHEBI:456215"/>
        <dbReference type="EC" id="6.1.1.19"/>
    </reaction>
</comment>
<dbReference type="InterPro" id="IPR001412">
    <property type="entry name" value="aa-tRNA-synth_I_CS"/>
</dbReference>
<dbReference type="OrthoDB" id="349024at2759"/>
<dbReference type="Proteomes" id="UP000515125">
    <property type="component" value="Unplaced"/>
</dbReference>
<comment type="similarity">
    <text evidence="1 10">Belongs to the class-I aminoacyl-tRNA synthetase family.</text>
</comment>
<dbReference type="Pfam" id="PF00750">
    <property type="entry name" value="tRNA-synt_1d"/>
    <property type="match status" value="1"/>
</dbReference>
<organism evidence="13 14">
    <name type="scientific">Cyclospora cayetanensis</name>
    <dbReference type="NCBI Taxonomy" id="88456"/>
    <lineage>
        <taxon>Eukaryota</taxon>
        <taxon>Sar</taxon>
        <taxon>Alveolata</taxon>
        <taxon>Apicomplexa</taxon>
        <taxon>Conoidasida</taxon>
        <taxon>Coccidia</taxon>
        <taxon>Eucoccidiorida</taxon>
        <taxon>Eimeriorina</taxon>
        <taxon>Eimeriidae</taxon>
        <taxon>Cyclospora</taxon>
    </lineage>
</organism>
<dbReference type="GO" id="GO:0005524">
    <property type="term" value="F:ATP binding"/>
    <property type="evidence" value="ECO:0007669"/>
    <property type="project" value="UniProtKB-KW"/>
</dbReference>
<keyword evidence="7 10" id="KW-0030">Aminoacyl-tRNA synthetase</keyword>
<dbReference type="Pfam" id="PF05746">
    <property type="entry name" value="DALR_1"/>
    <property type="match status" value="1"/>
</dbReference>
<evidence type="ECO:0000256" key="8">
    <source>
        <dbReference type="ARBA" id="ARBA00033033"/>
    </source>
</evidence>
<feature type="region of interest" description="Disordered" evidence="11">
    <location>
        <begin position="780"/>
        <end position="807"/>
    </location>
</feature>
<dbReference type="PANTHER" id="PTHR11956">
    <property type="entry name" value="ARGINYL-TRNA SYNTHETASE"/>
    <property type="match status" value="1"/>
</dbReference>
<dbReference type="Gene3D" id="3.40.50.620">
    <property type="entry name" value="HUPs"/>
    <property type="match status" value="1"/>
</dbReference>
<dbReference type="PROSITE" id="PS00178">
    <property type="entry name" value="AA_TRNA_LIGASE_I"/>
    <property type="match status" value="1"/>
</dbReference>
<evidence type="ECO:0000256" key="11">
    <source>
        <dbReference type="SAM" id="MobiDB-lite"/>
    </source>
</evidence>
<dbReference type="RefSeq" id="XP_026192243.1">
    <property type="nucleotide sequence ID" value="XM_026336458.1"/>
</dbReference>
<dbReference type="InterPro" id="IPR035684">
    <property type="entry name" value="ArgRS_core"/>
</dbReference>
<feature type="region of interest" description="Disordered" evidence="11">
    <location>
        <begin position="51"/>
        <end position="74"/>
    </location>
</feature>